<keyword evidence="1" id="KW-1133">Transmembrane helix</keyword>
<organism evidence="2 3">
    <name type="scientific">Ilex paraguariensis</name>
    <name type="common">yerba mate</name>
    <dbReference type="NCBI Taxonomy" id="185542"/>
    <lineage>
        <taxon>Eukaryota</taxon>
        <taxon>Viridiplantae</taxon>
        <taxon>Streptophyta</taxon>
        <taxon>Embryophyta</taxon>
        <taxon>Tracheophyta</taxon>
        <taxon>Spermatophyta</taxon>
        <taxon>Magnoliopsida</taxon>
        <taxon>eudicotyledons</taxon>
        <taxon>Gunneridae</taxon>
        <taxon>Pentapetalae</taxon>
        <taxon>asterids</taxon>
        <taxon>campanulids</taxon>
        <taxon>Aquifoliales</taxon>
        <taxon>Aquifoliaceae</taxon>
        <taxon>Ilex</taxon>
    </lineage>
</organism>
<evidence type="ECO:0000313" key="2">
    <source>
        <dbReference type="EMBL" id="CAK9187270.1"/>
    </source>
</evidence>
<dbReference type="EMBL" id="CAUOFW020009880">
    <property type="protein sequence ID" value="CAK9187270.1"/>
    <property type="molecule type" value="Genomic_DNA"/>
</dbReference>
<evidence type="ECO:0000313" key="3">
    <source>
        <dbReference type="Proteomes" id="UP001642360"/>
    </source>
</evidence>
<keyword evidence="3" id="KW-1185">Reference proteome</keyword>
<protein>
    <recommendedName>
        <fullName evidence="4">Secreted protein</fullName>
    </recommendedName>
</protein>
<keyword evidence="1" id="KW-0812">Transmembrane</keyword>
<proteinExistence type="predicted"/>
<accession>A0ABC8V1Q3</accession>
<reference evidence="2 3" key="1">
    <citation type="submission" date="2024-02" db="EMBL/GenBank/DDBJ databases">
        <authorList>
            <person name="Vignale AGUSTIN F."/>
            <person name="Sosa J E."/>
            <person name="Modenutti C."/>
        </authorList>
    </citation>
    <scope>NUCLEOTIDE SEQUENCE [LARGE SCALE GENOMIC DNA]</scope>
</reference>
<gene>
    <name evidence="2" type="ORF">ILEXP_LOCUS57779</name>
</gene>
<feature type="transmembrane region" description="Helical" evidence="1">
    <location>
        <begin position="6"/>
        <end position="35"/>
    </location>
</feature>
<comment type="caution">
    <text evidence="2">The sequence shown here is derived from an EMBL/GenBank/DDBJ whole genome shotgun (WGS) entry which is preliminary data.</text>
</comment>
<keyword evidence="1" id="KW-0472">Membrane</keyword>
<evidence type="ECO:0000256" key="1">
    <source>
        <dbReference type="SAM" id="Phobius"/>
    </source>
</evidence>
<name>A0ABC8V1Q3_9AQUA</name>
<sequence>MRLKPALVVVHISGTPCCAVLLHCYATFTVAVVFFQDDRRRSKGPGTEIWQGDRSCALRTRT</sequence>
<dbReference type="Proteomes" id="UP001642360">
    <property type="component" value="Unassembled WGS sequence"/>
</dbReference>
<dbReference type="AlphaFoldDB" id="A0ABC8V1Q3"/>
<evidence type="ECO:0008006" key="4">
    <source>
        <dbReference type="Google" id="ProtNLM"/>
    </source>
</evidence>